<comment type="caution">
    <text evidence="1">The sequence shown here is derived from an EMBL/GenBank/DDBJ whole genome shotgun (WGS) entry which is preliminary data.</text>
</comment>
<proteinExistence type="predicted"/>
<accession>A0ABR5FDY4</accession>
<protein>
    <recommendedName>
        <fullName evidence="3">PE domain-containing protein</fullName>
    </recommendedName>
</protein>
<organism evidence="1 2">
    <name type="scientific">Mycolicibacter heraklionensis</name>
    <dbReference type="NCBI Taxonomy" id="512402"/>
    <lineage>
        <taxon>Bacteria</taxon>
        <taxon>Bacillati</taxon>
        <taxon>Actinomycetota</taxon>
        <taxon>Actinomycetes</taxon>
        <taxon>Mycobacteriales</taxon>
        <taxon>Mycobacteriaceae</taxon>
        <taxon>Mycolicibacter</taxon>
    </lineage>
</organism>
<dbReference type="Proteomes" id="UP000036464">
    <property type="component" value="Unassembled WGS sequence"/>
</dbReference>
<keyword evidence="2" id="KW-1185">Reference proteome</keyword>
<evidence type="ECO:0000313" key="1">
    <source>
        <dbReference type="EMBL" id="KLO27900.1"/>
    </source>
</evidence>
<reference evidence="1 2" key="1">
    <citation type="submission" date="2015-05" db="EMBL/GenBank/DDBJ databases">
        <title>Genome sequence of Mycobacterium heraklionense Davo strain.</title>
        <authorList>
            <person name="Greninger A.L."/>
            <person name="Cunningham G."/>
            <person name="Miller S."/>
        </authorList>
    </citation>
    <scope>NUCLEOTIDE SEQUENCE [LARGE SCALE GENOMIC DNA]</scope>
    <source>
        <strain evidence="1 2">Davo</strain>
    </source>
</reference>
<evidence type="ECO:0008006" key="3">
    <source>
        <dbReference type="Google" id="ProtNLM"/>
    </source>
</evidence>
<evidence type="ECO:0000313" key="2">
    <source>
        <dbReference type="Proteomes" id="UP000036464"/>
    </source>
</evidence>
<name>A0ABR5FDY4_9MYCO</name>
<gene>
    <name evidence="1" type="ORF">ABW16_15155</name>
</gene>
<sequence>MPGILEQAFFDALTVPGDAIGDLLNGFVQVSPVNGDDTPFAGLINEGSLLQDLLVTWPQMLATALGATADGAGSAVASAGGDALDSLLGPF</sequence>
<dbReference type="EMBL" id="LDPO01000012">
    <property type="protein sequence ID" value="KLO27900.1"/>
    <property type="molecule type" value="Genomic_DNA"/>
</dbReference>